<evidence type="ECO:0000259" key="9">
    <source>
        <dbReference type="Pfam" id="PF18317"/>
    </source>
</evidence>
<comment type="similarity">
    <text evidence="7">Belongs to the shikimate dehydrogenase family.</text>
</comment>
<comment type="caution">
    <text evidence="10">The sequence shown here is derived from an EMBL/GenBank/DDBJ whole genome shotgun (WGS) entry which is preliminary data.</text>
</comment>
<name>A0A354YV66_9FIRM</name>
<feature type="binding site" evidence="7">
    <location>
        <position position="257"/>
    </location>
    <ligand>
        <name>shikimate</name>
        <dbReference type="ChEBI" id="CHEBI:36208"/>
    </ligand>
</feature>
<dbReference type="PANTHER" id="PTHR21089">
    <property type="entry name" value="SHIKIMATE DEHYDROGENASE"/>
    <property type="match status" value="1"/>
</dbReference>
<comment type="subunit">
    <text evidence="7">Homodimer.</text>
</comment>
<dbReference type="RefSeq" id="WP_276623818.1">
    <property type="nucleotide sequence ID" value="NZ_DCDX01000139.1"/>
</dbReference>
<feature type="binding site" evidence="7">
    <location>
        <position position="229"/>
    </location>
    <ligand>
        <name>shikimate</name>
        <dbReference type="ChEBI" id="CHEBI:36208"/>
    </ligand>
</feature>
<keyword evidence="4 7" id="KW-0521">NADP</keyword>
<protein>
    <recommendedName>
        <fullName evidence="2 7">Shikimate dehydrogenase (NADP(+))</fullName>
        <shortName evidence="7">SDH</shortName>
        <ecNumber evidence="2 7">1.1.1.25</ecNumber>
    </recommendedName>
</protein>
<dbReference type="GO" id="GO:0004764">
    <property type="term" value="F:shikimate 3-dehydrogenase (NADP+) activity"/>
    <property type="evidence" value="ECO:0007669"/>
    <property type="project" value="UniProtKB-UniRule"/>
</dbReference>
<feature type="binding site" evidence="7">
    <location>
        <begin position="20"/>
        <end position="22"/>
    </location>
    <ligand>
        <name>shikimate</name>
        <dbReference type="ChEBI" id="CHEBI:36208"/>
    </ligand>
</feature>
<comment type="pathway">
    <text evidence="1 7">Metabolic intermediate biosynthesis; chorismate biosynthesis; chorismate from D-erythrose 4-phosphate and phosphoenolpyruvate: step 4/7.</text>
</comment>
<comment type="caution">
    <text evidence="7">Lacks conserved residue(s) required for the propagation of feature annotation.</text>
</comment>
<dbReference type="EMBL" id="DNZF01000032">
    <property type="protein sequence ID" value="HBK52581.1"/>
    <property type="molecule type" value="Genomic_DNA"/>
</dbReference>
<evidence type="ECO:0000313" key="11">
    <source>
        <dbReference type="Proteomes" id="UP000263273"/>
    </source>
</evidence>
<dbReference type="Pfam" id="PF08501">
    <property type="entry name" value="Shikimate_dh_N"/>
    <property type="match status" value="1"/>
</dbReference>
<dbReference type="GO" id="GO:0019632">
    <property type="term" value="P:shikimate metabolic process"/>
    <property type="evidence" value="ECO:0007669"/>
    <property type="project" value="InterPro"/>
</dbReference>
<dbReference type="Gene3D" id="3.40.50.10860">
    <property type="entry name" value="Leucine Dehydrogenase, chain A, domain 1"/>
    <property type="match status" value="1"/>
</dbReference>
<dbReference type="Proteomes" id="UP000263273">
    <property type="component" value="Unassembled WGS sequence"/>
</dbReference>
<keyword evidence="3 7" id="KW-0028">Amino-acid biosynthesis</keyword>
<accession>A0A354YV66</accession>
<feature type="binding site" evidence="7">
    <location>
        <position position="67"/>
    </location>
    <ligand>
        <name>shikimate</name>
        <dbReference type="ChEBI" id="CHEBI:36208"/>
    </ligand>
</feature>
<dbReference type="InterPro" id="IPR036291">
    <property type="entry name" value="NAD(P)-bd_dom_sf"/>
</dbReference>
<dbReference type="InterPro" id="IPR046346">
    <property type="entry name" value="Aminoacid_DH-like_N_sf"/>
</dbReference>
<comment type="function">
    <text evidence="7">Involved in the biosynthesis of the chorismate, which leads to the biosynthesis of aromatic amino acids. Catalyzes the reversible NADPH linked reduction of 3-dehydroshikimate (DHSA) to yield shikimate (SA).</text>
</comment>
<dbReference type="InterPro" id="IPR022893">
    <property type="entry name" value="Shikimate_DH_fam"/>
</dbReference>
<reference evidence="10 11" key="1">
    <citation type="journal article" date="2018" name="Nat. Biotechnol.">
        <title>A standardized bacterial taxonomy based on genome phylogeny substantially revises the tree of life.</title>
        <authorList>
            <person name="Parks D.H."/>
            <person name="Chuvochina M."/>
            <person name="Waite D.W."/>
            <person name="Rinke C."/>
            <person name="Skarshewski A."/>
            <person name="Chaumeil P.A."/>
            <person name="Hugenholtz P."/>
        </authorList>
    </citation>
    <scope>NUCLEOTIDE SEQUENCE [LARGE SCALE GENOMIC DNA]</scope>
    <source>
        <strain evidence="10">UBA10948</strain>
    </source>
</reference>
<dbReference type="NCBIfam" id="TIGR00507">
    <property type="entry name" value="aroE"/>
    <property type="match status" value="1"/>
</dbReference>
<dbReference type="SUPFAM" id="SSF53223">
    <property type="entry name" value="Aminoacid dehydrogenase-like, N-terminal domain"/>
    <property type="match status" value="1"/>
</dbReference>
<sequence length="290" mass="31710">MPLDGKTELMGLIGYPLQHSLSPLMHNLTLKKMGLNYIYLALEIEEGKLPEIPSAIRTLNFRGLNVTIPYKEKIIPFLDELSSEAAACGAVNVIKNENGRLQGYNTDGQGFVEALRDEGIDPGERALFIGAGGAARSVAFALAGLGLSRLDFLDLDLARARQLAELISSCSSSFASASLMNRFEFQRLSRTASIIINCSPVGMFPDIDKSPVSKEDLRGSRAVLCDLIYNPLQSRFLSWGQALGLETMNGLGMFVQQGALTLEILLGQKPPLDYMKEVVQDQLDKRVDPD</sequence>
<dbReference type="EC" id="1.1.1.25" evidence="2 7"/>
<keyword evidence="5 7" id="KW-0560">Oxidoreductase</keyword>
<dbReference type="HAMAP" id="MF_00222">
    <property type="entry name" value="Shikimate_DH_AroE"/>
    <property type="match status" value="1"/>
</dbReference>
<feature type="active site" description="Proton acceptor" evidence="7">
    <location>
        <position position="71"/>
    </location>
</feature>
<proteinExistence type="inferred from homology"/>
<dbReference type="UniPathway" id="UPA00053">
    <property type="reaction ID" value="UER00087"/>
</dbReference>
<evidence type="ECO:0000256" key="1">
    <source>
        <dbReference type="ARBA" id="ARBA00004871"/>
    </source>
</evidence>
<dbReference type="Gene3D" id="3.40.50.720">
    <property type="entry name" value="NAD(P)-binding Rossmann-like Domain"/>
    <property type="match status" value="1"/>
</dbReference>
<dbReference type="PANTHER" id="PTHR21089:SF1">
    <property type="entry name" value="BIFUNCTIONAL 3-DEHYDROQUINATE DEHYDRATASE_SHIKIMATE DEHYDROGENASE, CHLOROPLASTIC"/>
    <property type="match status" value="1"/>
</dbReference>
<feature type="binding site" evidence="7">
    <location>
        <position position="92"/>
    </location>
    <ligand>
        <name>shikimate</name>
        <dbReference type="ChEBI" id="CHEBI:36208"/>
    </ligand>
</feature>
<dbReference type="InterPro" id="IPR041121">
    <property type="entry name" value="SDH_C"/>
</dbReference>
<dbReference type="GO" id="GO:0009423">
    <property type="term" value="P:chorismate biosynthetic process"/>
    <property type="evidence" value="ECO:0007669"/>
    <property type="project" value="UniProtKB-UniRule"/>
</dbReference>
<dbReference type="InterPro" id="IPR011342">
    <property type="entry name" value="Shikimate_DH"/>
</dbReference>
<evidence type="ECO:0000313" key="10">
    <source>
        <dbReference type="EMBL" id="HBK52581.1"/>
    </source>
</evidence>
<dbReference type="SUPFAM" id="SSF51735">
    <property type="entry name" value="NAD(P)-binding Rossmann-fold domains"/>
    <property type="match status" value="1"/>
</dbReference>
<dbReference type="InterPro" id="IPR013708">
    <property type="entry name" value="Shikimate_DH-bd_N"/>
</dbReference>
<feature type="binding site" evidence="7">
    <location>
        <position position="250"/>
    </location>
    <ligand>
        <name>NADP(+)</name>
        <dbReference type="ChEBI" id="CHEBI:58349"/>
    </ligand>
</feature>
<evidence type="ECO:0000256" key="4">
    <source>
        <dbReference type="ARBA" id="ARBA00022857"/>
    </source>
</evidence>
<evidence type="ECO:0000256" key="3">
    <source>
        <dbReference type="ARBA" id="ARBA00022605"/>
    </source>
</evidence>
<evidence type="ECO:0000256" key="6">
    <source>
        <dbReference type="ARBA" id="ARBA00023141"/>
    </source>
</evidence>
<dbReference type="GO" id="GO:0050661">
    <property type="term" value="F:NADP binding"/>
    <property type="evidence" value="ECO:0007669"/>
    <property type="project" value="InterPro"/>
</dbReference>
<organism evidence="10 11">
    <name type="scientific">Syntrophomonas wolfei</name>
    <dbReference type="NCBI Taxonomy" id="863"/>
    <lineage>
        <taxon>Bacteria</taxon>
        <taxon>Bacillati</taxon>
        <taxon>Bacillota</taxon>
        <taxon>Clostridia</taxon>
        <taxon>Eubacteriales</taxon>
        <taxon>Syntrophomonadaceae</taxon>
        <taxon>Syntrophomonas</taxon>
    </lineage>
</organism>
<comment type="catalytic activity">
    <reaction evidence="7">
        <text>shikimate + NADP(+) = 3-dehydroshikimate + NADPH + H(+)</text>
        <dbReference type="Rhea" id="RHEA:17737"/>
        <dbReference type="ChEBI" id="CHEBI:15378"/>
        <dbReference type="ChEBI" id="CHEBI:16630"/>
        <dbReference type="ChEBI" id="CHEBI:36208"/>
        <dbReference type="ChEBI" id="CHEBI:57783"/>
        <dbReference type="ChEBI" id="CHEBI:58349"/>
        <dbReference type="EC" id="1.1.1.25"/>
    </reaction>
</comment>
<dbReference type="CDD" id="cd01065">
    <property type="entry name" value="NAD_bind_Shikimate_DH"/>
    <property type="match status" value="1"/>
</dbReference>
<dbReference type="STRING" id="378794.GCA_001570625_02408"/>
<keyword evidence="6 7" id="KW-0057">Aromatic amino acid biosynthesis</keyword>
<dbReference type="GO" id="GO:0009073">
    <property type="term" value="P:aromatic amino acid family biosynthetic process"/>
    <property type="evidence" value="ECO:0007669"/>
    <property type="project" value="UniProtKB-KW"/>
</dbReference>
<evidence type="ECO:0000256" key="7">
    <source>
        <dbReference type="HAMAP-Rule" id="MF_00222"/>
    </source>
</evidence>
<feature type="binding site" evidence="7">
    <location>
        <position position="227"/>
    </location>
    <ligand>
        <name>NADP(+)</name>
        <dbReference type="ChEBI" id="CHEBI:58349"/>
    </ligand>
</feature>
<feature type="binding site" evidence="7">
    <location>
        <begin position="130"/>
        <end position="134"/>
    </location>
    <ligand>
        <name>NADP(+)</name>
        <dbReference type="ChEBI" id="CHEBI:58349"/>
    </ligand>
</feature>
<feature type="binding site" evidence="7">
    <location>
        <position position="107"/>
    </location>
    <ligand>
        <name>shikimate</name>
        <dbReference type="ChEBI" id="CHEBI:36208"/>
    </ligand>
</feature>
<feature type="domain" description="SDH C-terminal" evidence="9">
    <location>
        <begin position="250"/>
        <end position="280"/>
    </location>
</feature>
<dbReference type="AlphaFoldDB" id="A0A354YV66"/>
<dbReference type="Pfam" id="PF18317">
    <property type="entry name" value="SDH_C"/>
    <property type="match status" value="1"/>
</dbReference>
<dbReference type="GO" id="GO:0008652">
    <property type="term" value="P:amino acid biosynthetic process"/>
    <property type="evidence" value="ECO:0007669"/>
    <property type="project" value="UniProtKB-KW"/>
</dbReference>
<evidence type="ECO:0000256" key="5">
    <source>
        <dbReference type="ARBA" id="ARBA00023002"/>
    </source>
</evidence>
<feature type="domain" description="Shikimate dehydrogenase substrate binding N-terminal" evidence="8">
    <location>
        <begin position="12"/>
        <end position="94"/>
    </location>
</feature>
<evidence type="ECO:0000259" key="8">
    <source>
        <dbReference type="Pfam" id="PF08501"/>
    </source>
</evidence>
<gene>
    <name evidence="7 10" type="primary">aroE</name>
    <name evidence="10" type="ORF">DDZ44_01400</name>
</gene>
<evidence type="ECO:0000256" key="2">
    <source>
        <dbReference type="ARBA" id="ARBA00012962"/>
    </source>
</evidence>